<feature type="region of interest" description="Disordered" evidence="1">
    <location>
        <begin position="83"/>
        <end position="120"/>
    </location>
</feature>
<proteinExistence type="predicted"/>
<reference evidence="2 3" key="1">
    <citation type="submission" date="2015-09" db="EMBL/GenBank/DDBJ databases">
        <title>Atta colombica WGS genome.</title>
        <authorList>
            <person name="Nygaard S."/>
            <person name="Hu H."/>
            <person name="Boomsma J."/>
            <person name="Zhang G."/>
        </authorList>
    </citation>
    <scope>NUCLEOTIDE SEQUENCE [LARGE SCALE GENOMIC DNA]</scope>
    <source>
        <strain evidence="2">Treedump-2</strain>
        <tissue evidence="2">Whole body</tissue>
    </source>
</reference>
<organism evidence="2 3">
    <name type="scientific">Atta colombica</name>
    <dbReference type="NCBI Taxonomy" id="520822"/>
    <lineage>
        <taxon>Eukaryota</taxon>
        <taxon>Metazoa</taxon>
        <taxon>Ecdysozoa</taxon>
        <taxon>Arthropoda</taxon>
        <taxon>Hexapoda</taxon>
        <taxon>Insecta</taxon>
        <taxon>Pterygota</taxon>
        <taxon>Neoptera</taxon>
        <taxon>Endopterygota</taxon>
        <taxon>Hymenoptera</taxon>
        <taxon>Apocrita</taxon>
        <taxon>Aculeata</taxon>
        <taxon>Formicoidea</taxon>
        <taxon>Formicidae</taxon>
        <taxon>Myrmicinae</taxon>
        <taxon>Atta</taxon>
    </lineage>
</organism>
<accession>A0A151I0Q0</accession>
<keyword evidence="3" id="KW-1185">Reference proteome</keyword>
<protein>
    <submittedName>
        <fullName evidence="2">Uncharacterized protein</fullName>
    </submittedName>
</protein>
<dbReference type="Proteomes" id="UP000078540">
    <property type="component" value="Unassembled WGS sequence"/>
</dbReference>
<gene>
    <name evidence="2" type="ORF">ALC53_10438</name>
</gene>
<evidence type="ECO:0000313" key="3">
    <source>
        <dbReference type="Proteomes" id="UP000078540"/>
    </source>
</evidence>
<evidence type="ECO:0000256" key="1">
    <source>
        <dbReference type="SAM" id="MobiDB-lite"/>
    </source>
</evidence>
<sequence length="172" mass="19744">MAIPSKFKRQRKVYFSTDYRVHPKTSTIRPRVHPMQSGLSQWSRFNVTRIRTTLSFGPSTRVTVQATNPSDYRAWRKRVRLTGPRRQGSRKRGARKACNEGVAADHTRPKNTLSTKPTPFCTLLPSPPPGGNESFIARYLFRPPLAVKSRGDRKRRHENFVSVFSTTMKTSR</sequence>
<dbReference type="AlphaFoldDB" id="A0A151I0Q0"/>
<evidence type="ECO:0000313" key="2">
    <source>
        <dbReference type="EMBL" id="KYM79101.1"/>
    </source>
</evidence>
<name>A0A151I0Q0_9HYME</name>
<dbReference type="EMBL" id="KQ976619">
    <property type="protein sequence ID" value="KYM79101.1"/>
    <property type="molecule type" value="Genomic_DNA"/>
</dbReference>